<feature type="compositionally biased region" description="Low complexity" evidence="2">
    <location>
        <begin position="365"/>
        <end position="385"/>
    </location>
</feature>
<dbReference type="RefSeq" id="XP_018272845.1">
    <property type="nucleotide sequence ID" value="XM_018416015.1"/>
</dbReference>
<keyword evidence="1" id="KW-0175">Coiled coil</keyword>
<evidence type="ECO:0000256" key="2">
    <source>
        <dbReference type="SAM" id="MobiDB-lite"/>
    </source>
</evidence>
<keyword evidence="4" id="KW-1185">Reference proteome</keyword>
<dbReference type="AlphaFoldDB" id="A0A194SBL2"/>
<name>A0A194SBL2_RHOGW</name>
<reference evidence="3 4" key="1">
    <citation type="journal article" date="2015" name="Front. Microbiol.">
        <title>Genome sequence of the plant growth promoting endophytic yeast Rhodotorula graminis WP1.</title>
        <authorList>
            <person name="Firrincieli A."/>
            <person name="Otillar R."/>
            <person name="Salamov A."/>
            <person name="Schmutz J."/>
            <person name="Khan Z."/>
            <person name="Redman R.S."/>
            <person name="Fleck N.D."/>
            <person name="Lindquist E."/>
            <person name="Grigoriev I.V."/>
            <person name="Doty S.L."/>
        </authorList>
    </citation>
    <scope>NUCLEOTIDE SEQUENCE [LARGE SCALE GENOMIC DNA]</scope>
    <source>
        <strain evidence="3 4">WP1</strain>
    </source>
</reference>
<feature type="region of interest" description="Disordered" evidence="2">
    <location>
        <begin position="1"/>
        <end position="98"/>
    </location>
</feature>
<feature type="region of interest" description="Disordered" evidence="2">
    <location>
        <begin position="430"/>
        <end position="457"/>
    </location>
</feature>
<evidence type="ECO:0000313" key="3">
    <source>
        <dbReference type="EMBL" id="KPV76796.1"/>
    </source>
</evidence>
<accession>A0A194SBL2</accession>
<evidence type="ECO:0000313" key="4">
    <source>
        <dbReference type="Proteomes" id="UP000053890"/>
    </source>
</evidence>
<proteinExistence type="predicted"/>
<feature type="coiled-coil region" evidence="1">
    <location>
        <begin position="176"/>
        <end position="221"/>
    </location>
</feature>
<gene>
    <name evidence="3" type="ORF">RHOBADRAFT_51787</name>
</gene>
<feature type="compositionally biased region" description="Pro residues" evidence="2">
    <location>
        <begin position="31"/>
        <end position="42"/>
    </location>
</feature>
<dbReference type="Proteomes" id="UP000053890">
    <property type="component" value="Unassembled WGS sequence"/>
</dbReference>
<dbReference type="OrthoDB" id="2529192at2759"/>
<feature type="region of interest" description="Disordered" evidence="2">
    <location>
        <begin position="491"/>
        <end position="511"/>
    </location>
</feature>
<dbReference type="EMBL" id="KQ474075">
    <property type="protein sequence ID" value="KPV76796.1"/>
    <property type="molecule type" value="Genomic_DNA"/>
</dbReference>
<feature type="compositionally biased region" description="Polar residues" evidence="2">
    <location>
        <begin position="346"/>
        <end position="364"/>
    </location>
</feature>
<feature type="compositionally biased region" description="Basic and acidic residues" evidence="2">
    <location>
        <begin position="430"/>
        <end position="442"/>
    </location>
</feature>
<dbReference type="GeneID" id="28976463"/>
<organism evidence="3 4">
    <name type="scientific">Rhodotorula graminis (strain WP1)</name>
    <dbReference type="NCBI Taxonomy" id="578459"/>
    <lineage>
        <taxon>Eukaryota</taxon>
        <taxon>Fungi</taxon>
        <taxon>Dikarya</taxon>
        <taxon>Basidiomycota</taxon>
        <taxon>Pucciniomycotina</taxon>
        <taxon>Microbotryomycetes</taxon>
        <taxon>Sporidiobolales</taxon>
        <taxon>Sporidiobolaceae</taxon>
        <taxon>Rhodotorula</taxon>
    </lineage>
</organism>
<feature type="compositionally biased region" description="Gly residues" evidence="2">
    <location>
        <begin position="444"/>
        <end position="457"/>
    </location>
</feature>
<evidence type="ECO:0000256" key="1">
    <source>
        <dbReference type="SAM" id="Coils"/>
    </source>
</evidence>
<feature type="region of interest" description="Disordered" evidence="2">
    <location>
        <begin position="335"/>
        <end position="400"/>
    </location>
</feature>
<sequence>MGQPLPADPPPRLQPPSSPPQRPPTTASLSPEPPALATPSPPTTRTRLPHHQRFNSPTYGLDPEVVALLGRSPRVEPSPPSSSAHFVSPPRTPFDSTSASASTAWDRWLNERSSYRRALPLSVPSADLVSSLGRVRDSAERLREAEARMAGGQTARASAAPTSRLPDTLTNFADSLEEPRRALEQVRQRLDETRQRVAAVAANTRRREVELDEAAERARAQARDSLDRTVDFASRLDHLANTLNSIAQRASALSPALEPLRQPARPADLVSSAAELEPPSIAAQTNSIRDTVRQLMLASRRVSSAVDRHRELAVGASTSPAPALDEPLRVVVLSSTSSSDPMAHQPDTSPNPSGLLLPTSTHFTSSPASLSPSPSPDAASLRAPSTSFPPRPPTASERENYPGERAQLLRIAALQADIAARAGELRTLRERGREVDRERRALEGGSGGASAGAAAGAGAGLLEDKDEEDDDGLRGAPFARAERIPLLLDGRTGRGLAEQHDEGAGAGGRKRARTAAELRREYEVWAFCGR</sequence>
<protein>
    <submittedName>
        <fullName evidence="3">Uncharacterized protein</fullName>
    </submittedName>
</protein>
<feature type="compositionally biased region" description="Pro residues" evidence="2">
    <location>
        <begin position="1"/>
        <end position="23"/>
    </location>
</feature>